<dbReference type="PANTHER" id="PTHR45138:SF9">
    <property type="entry name" value="DIGUANYLATE CYCLASE DGCM-RELATED"/>
    <property type="match status" value="1"/>
</dbReference>
<dbReference type="GO" id="GO:0005886">
    <property type="term" value="C:plasma membrane"/>
    <property type="evidence" value="ECO:0007669"/>
    <property type="project" value="TreeGrafter"/>
</dbReference>
<evidence type="ECO:0000259" key="7">
    <source>
        <dbReference type="PROSITE" id="PS50887"/>
    </source>
</evidence>
<evidence type="ECO:0000256" key="1">
    <source>
        <dbReference type="ARBA" id="ARBA00001946"/>
    </source>
</evidence>
<evidence type="ECO:0000256" key="4">
    <source>
        <dbReference type="ARBA" id="ARBA00034247"/>
    </source>
</evidence>
<dbReference type="InterPro" id="IPR050469">
    <property type="entry name" value="Diguanylate_Cyclase"/>
</dbReference>
<organism evidence="8 9">
    <name type="scientific">Edwardsiella anguillarum ET080813</name>
    <dbReference type="NCBI Taxonomy" id="667120"/>
    <lineage>
        <taxon>Bacteria</taxon>
        <taxon>Pseudomonadati</taxon>
        <taxon>Pseudomonadota</taxon>
        <taxon>Gammaproteobacteria</taxon>
        <taxon>Enterobacterales</taxon>
        <taxon>Hafniaceae</taxon>
        <taxon>Edwardsiella</taxon>
    </lineage>
</organism>
<dbReference type="PROSITE" id="PS50110">
    <property type="entry name" value="RESPONSE_REGULATORY"/>
    <property type="match status" value="1"/>
</dbReference>
<evidence type="ECO:0000256" key="5">
    <source>
        <dbReference type="PROSITE-ProRule" id="PRU00169"/>
    </source>
</evidence>
<dbReference type="Gene3D" id="3.30.70.270">
    <property type="match status" value="1"/>
</dbReference>
<name>A0A076LQW6_9GAMM</name>
<proteinExistence type="predicted"/>
<reference evidence="8 9" key="1">
    <citation type="journal article" date="2012" name="PLoS ONE">
        <title>Edwardsiella comparative phylogenomics reveal the new intra/inter-species taxonomic relationships, virulence evolution and niche adaptation mechanisms.</title>
        <authorList>
            <person name="Yang M."/>
            <person name="Lv Y."/>
            <person name="Xiao J."/>
            <person name="Wu H."/>
            <person name="Zheng H."/>
            <person name="Liu Q."/>
            <person name="Zhang Y."/>
            <person name="Wang Q."/>
        </authorList>
    </citation>
    <scope>NUCLEOTIDE SEQUENCE [LARGE SCALE GENOMIC DNA]</scope>
    <source>
        <strain evidence="9">080813</strain>
    </source>
</reference>
<evidence type="ECO:0000256" key="3">
    <source>
        <dbReference type="ARBA" id="ARBA00012528"/>
    </source>
</evidence>
<gene>
    <name evidence="8" type="primary">pleD</name>
    <name evidence="8" type="ORF">ETEE_3993</name>
</gene>
<evidence type="ECO:0000313" key="9">
    <source>
        <dbReference type="Proteomes" id="UP000028681"/>
    </source>
</evidence>
<dbReference type="EC" id="2.7.7.65" evidence="3"/>
<dbReference type="SMART" id="SM00448">
    <property type="entry name" value="REC"/>
    <property type="match status" value="1"/>
</dbReference>
<dbReference type="Proteomes" id="UP000028681">
    <property type="component" value="Chromosome"/>
</dbReference>
<dbReference type="GO" id="GO:0043709">
    <property type="term" value="P:cell adhesion involved in single-species biofilm formation"/>
    <property type="evidence" value="ECO:0007669"/>
    <property type="project" value="TreeGrafter"/>
</dbReference>
<dbReference type="PANTHER" id="PTHR45138">
    <property type="entry name" value="REGULATORY COMPONENTS OF SENSORY TRANSDUCTION SYSTEM"/>
    <property type="match status" value="1"/>
</dbReference>
<dbReference type="FunFam" id="3.30.70.270:FF:000001">
    <property type="entry name" value="Diguanylate cyclase domain protein"/>
    <property type="match status" value="1"/>
</dbReference>
<dbReference type="SUPFAM" id="SSF55073">
    <property type="entry name" value="Nucleotide cyclase"/>
    <property type="match status" value="1"/>
</dbReference>
<dbReference type="RefSeq" id="WP_034165655.1">
    <property type="nucleotide sequence ID" value="NZ_CP006664.1"/>
</dbReference>
<keyword evidence="5" id="KW-0597">Phosphoprotein</keyword>
<dbReference type="SUPFAM" id="SSF52172">
    <property type="entry name" value="CheY-like"/>
    <property type="match status" value="1"/>
</dbReference>
<evidence type="ECO:0000313" key="8">
    <source>
        <dbReference type="EMBL" id="AIJ10401.1"/>
    </source>
</evidence>
<dbReference type="KEGG" id="ete:ETEE_3993"/>
<dbReference type="AlphaFoldDB" id="A0A076LQW6"/>
<comment type="cofactor">
    <cofactor evidence="1">
        <name>Mg(2+)</name>
        <dbReference type="ChEBI" id="CHEBI:18420"/>
    </cofactor>
</comment>
<feature type="domain" description="Response regulatory" evidence="6">
    <location>
        <begin position="20"/>
        <end position="135"/>
    </location>
</feature>
<dbReference type="GO" id="GO:0052621">
    <property type="term" value="F:diguanylate cyclase activity"/>
    <property type="evidence" value="ECO:0007669"/>
    <property type="project" value="UniProtKB-EC"/>
</dbReference>
<protein>
    <recommendedName>
        <fullName evidence="3">diguanylate cyclase</fullName>
        <ecNumber evidence="3">2.7.7.65</ecNumber>
    </recommendedName>
</protein>
<dbReference type="NCBIfam" id="TIGR00254">
    <property type="entry name" value="GGDEF"/>
    <property type="match status" value="1"/>
</dbReference>
<evidence type="ECO:0000256" key="2">
    <source>
        <dbReference type="ARBA" id="ARBA00004665"/>
    </source>
</evidence>
<sequence length="319" mass="35722">MLDQLTPYSAFNLPGRERPRLLIVDDEPINIQILYQLFADDHTVFMATNGQQALNICMNQHPDLVLLDIEMPEMNGLEVCQRLKSSPQTQDIPVIFITAHIDEATETTGLRAGAVDFISKPINHNIVRARVNTHLLLKMQSDLLRQLAYLDGLCGVYNRRYFDVRFAHEWHNVQQHQVPLSLILFDVDLFKDYNDLYGHLCGDDALRQVAATLRETLNHPGDLVARYGGEEFICLLPATPLTDALACAERMRKSILALSIEHARSPASSYLTVSAGVCSVTLTGDARGVDFLQQADSLLYQAKSQGRNRCCAAQFNPEA</sequence>
<dbReference type="GO" id="GO:1902201">
    <property type="term" value="P:negative regulation of bacterial-type flagellum-dependent cell motility"/>
    <property type="evidence" value="ECO:0007669"/>
    <property type="project" value="TreeGrafter"/>
</dbReference>
<comment type="pathway">
    <text evidence="2">Purine metabolism; 3',5'-cyclic di-GMP biosynthesis.</text>
</comment>
<feature type="domain" description="GGDEF" evidence="7">
    <location>
        <begin position="178"/>
        <end position="315"/>
    </location>
</feature>
<accession>A0A076LQW6</accession>
<dbReference type="SMART" id="SM00267">
    <property type="entry name" value="GGDEF"/>
    <property type="match status" value="1"/>
</dbReference>
<comment type="catalytic activity">
    <reaction evidence="4">
        <text>2 GTP = 3',3'-c-di-GMP + 2 diphosphate</text>
        <dbReference type="Rhea" id="RHEA:24898"/>
        <dbReference type="ChEBI" id="CHEBI:33019"/>
        <dbReference type="ChEBI" id="CHEBI:37565"/>
        <dbReference type="ChEBI" id="CHEBI:58805"/>
        <dbReference type="EC" id="2.7.7.65"/>
    </reaction>
</comment>
<dbReference type="CDD" id="cd01949">
    <property type="entry name" value="GGDEF"/>
    <property type="match status" value="1"/>
</dbReference>
<dbReference type="InterPro" id="IPR001789">
    <property type="entry name" value="Sig_transdc_resp-reg_receiver"/>
</dbReference>
<dbReference type="InterPro" id="IPR011006">
    <property type="entry name" value="CheY-like_superfamily"/>
</dbReference>
<dbReference type="GO" id="GO:0000160">
    <property type="term" value="P:phosphorelay signal transduction system"/>
    <property type="evidence" value="ECO:0007669"/>
    <property type="project" value="InterPro"/>
</dbReference>
<dbReference type="Pfam" id="PF00072">
    <property type="entry name" value="Response_reg"/>
    <property type="match status" value="1"/>
</dbReference>
<dbReference type="InterPro" id="IPR000160">
    <property type="entry name" value="GGDEF_dom"/>
</dbReference>
<feature type="modified residue" description="4-aspartylphosphate" evidence="5">
    <location>
        <position position="68"/>
    </location>
</feature>
<dbReference type="GeneID" id="33941333"/>
<dbReference type="InterPro" id="IPR029787">
    <property type="entry name" value="Nucleotide_cyclase"/>
</dbReference>
<dbReference type="Pfam" id="PF00990">
    <property type="entry name" value="GGDEF"/>
    <property type="match status" value="1"/>
</dbReference>
<evidence type="ECO:0000259" key="6">
    <source>
        <dbReference type="PROSITE" id="PS50110"/>
    </source>
</evidence>
<dbReference type="PROSITE" id="PS50887">
    <property type="entry name" value="GGDEF"/>
    <property type="match status" value="1"/>
</dbReference>
<dbReference type="Gene3D" id="3.40.50.2300">
    <property type="match status" value="1"/>
</dbReference>
<dbReference type="InterPro" id="IPR043128">
    <property type="entry name" value="Rev_trsase/Diguanyl_cyclase"/>
</dbReference>
<dbReference type="EMBL" id="CP006664">
    <property type="protein sequence ID" value="AIJ10401.1"/>
    <property type="molecule type" value="Genomic_DNA"/>
</dbReference>
<dbReference type="HOGENOM" id="CLU_000445_11_28_6"/>